<evidence type="ECO:0000313" key="2">
    <source>
        <dbReference type="EMBL" id="KTB39369.1"/>
    </source>
</evidence>
<protein>
    <submittedName>
        <fullName evidence="2">Uncharacterized protein</fullName>
    </submittedName>
</protein>
<gene>
    <name evidence="2" type="ORF">WG66_8053</name>
</gene>
<proteinExistence type="predicted"/>
<feature type="chain" id="PRO_5006902069" evidence="1">
    <location>
        <begin position="19"/>
        <end position="344"/>
    </location>
</feature>
<name>A0A0W0FSR8_MONRR</name>
<reference evidence="2 3" key="1">
    <citation type="submission" date="2015-12" db="EMBL/GenBank/DDBJ databases">
        <title>Draft genome sequence of Moniliophthora roreri, the causal agent of frosty pod rot of cacao.</title>
        <authorList>
            <person name="Aime M.C."/>
            <person name="Diaz-Valderrama J.R."/>
            <person name="Kijpornyongpan T."/>
            <person name="Phillips-Mora W."/>
        </authorList>
    </citation>
    <scope>NUCLEOTIDE SEQUENCE [LARGE SCALE GENOMIC DNA]</scope>
    <source>
        <strain evidence="2 3">MCA 2952</strain>
    </source>
</reference>
<organism evidence="2 3">
    <name type="scientific">Moniliophthora roreri</name>
    <name type="common">Frosty pod rot fungus</name>
    <name type="synonym">Monilia roreri</name>
    <dbReference type="NCBI Taxonomy" id="221103"/>
    <lineage>
        <taxon>Eukaryota</taxon>
        <taxon>Fungi</taxon>
        <taxon>Dikarya</taxon>
        <taxon>Basidiomycota</taxon>
        <taxon>Agaricomycotina</taxon>
        <taxon>Agaricomycetes</taxon>
        <taxon>Agaricomycetidae</taxon>
        <taxon>Agaricales</taxon>
        <taxon>Marasmiineae</taxon>
        <taxon>Marasmiaceae</taxon>
        <taxon>Moniliophthora</taxon>
    </lineage>
</organism>
<comment type="caution">
    <text evidence="2">The sequence shown here is derived from an EMBL/GenBank/DDBJ whole genome shotgun (WGS) entry which is preliminary data.</text>
</comment>
<sequence length="344" mass="36021">MKLLLLSSLLCSIVSINAQAPPIQCPPDQEPVEVAPGDWRCRSAVVICPEGWSAYFASVDTLTQMRCCAPNRQLVIYDEKTQVGVCCAAGTVYVGEKPNGLCCNPGEIIQDGKCAVPPPPPPLPPPGPSEGCPSQPNNACKLRKACGTGTANGLQYGSCYQITFSDGSGNQLGRGYTQDDNTAHPDVYVQRGWVSNIPYRICKSATDCGTGAVQSTDVFVIEDQIGPMNDAAGTKGWLNNAADPNFITITTAAAQAGKFKGKTSCSACKCVVSLTGDTRGLTLNGVLEPEERRQSGLGYRMSFRPNAGAAVTFEFAEVPCVAGPVLGKAQLGPVGNAAQVLLGI</sequence>
<keyword evidence="1" id="KW-0732">Signal</keyword>
<dbReference type="Proteomes" id="UP000054988">
    <property type="component" value="Unassembled WGS sequence"/>
</dbReference>
<feature type="signal peptide" evidence="1">
    <location>
        <begin position="1"/>
        <end position="18"/>
    </location>
</feature>
<evidence type="ECO:0000313" key="3">
    <source>
        <dbReference type="Proteomes" id="UP000054988"/>
    </source>
</evidence>
<evidence type="ECO:0000256" key="1">
    <source>
        <dbReference type="SAM" id="SignalP"/>
    </source>
</evidence>
<accession>A0A0W0FSR8</accession>
<dbReference type="AlphaFoldDB" id="A0A0W0FSR8"/>
<dbReference type="EMBL" id="LATX01001683">
    <property type="protein sequence ID" value="KTB39369.1"/>
    <property type="molecule type" value="Genomic_DNA"/>
</dbReference>